<dbReference type="GO" id="GO:0022857">
    <property type="term" value="F:transmembrane transporter activity"/>
    <property type="evidence" value="ECO:0007669"/>
    <property type="project" value="InterPro"/>
</dbReference>
<dbReference type="Gene3D" id="1.20.1250.20">
    <property type="entry name" value="MFS general substrate transporter like domains"/>
    <property type="match status" value="1"/>
</dbReference>
<dbReference type="InterPro" id="IPR036259">
    <property type="entry name" value="MFS_trans_sf"/>
</dbReference>
<evidence type="ECO:0000256" key="3">
    <source>
        <dbReference type="ARBA" id="ARBA00022989"/>
    </source>
</evidence>
<feature type="transmembrane region" description="Helical" evidence="5">
    <location>
        <begin position="93"/>
        <end position="115"/>
    </location>
</feature>
<dbReference type="GO" id="GO:0016020">
    <property type="term" value="C:membrane"/>
    <property type="evidence" value="ECO:0007669"/>
    <property type="project" value="UniProtKB-SubCell"/>
</dbReference>
<feature type="transmembrane region" description="Helical" evidence="5">
    <location>
        <begin position="309"/>
        <end position="328"/>
    </location>
</feature>
<feature type="transmembrane region" description="Helical" evidence="5">
    <location>
        <begin position="158"/>
        <end position="179"/>
    </location>
</feature>
<evidence type="ECO:0000313" key="6">
    <source>
        <dbReference type="EMBL" id="KZF19549.1"/>
    </source>
</evidence>
<sequence>MGSQSALEGSTSWKDRGFTSTLHRFYRGTLYQAIVLGLISFTQPGIWTALNNLGAGGEASPFFVNAANVITFAIMVFFAPISAVLGNRLNIKWVLVFGTIGYVPYSAALYCNSVYGTEWFLLFGAATCGFSAAALWVSEAAIAVGYPELKNRGFYISIWLALNKIGQIIATSIQLALNIHADQKGSISPNTYLVLVALECLGLPLSLTIAEPHKVIRTDGTKPGFGTNKTPIKKGFKDFWRVCKRKEILLLVPIFIAAQWGQTYQGIYLVAYFSVRGRSLAGFIASIVSTLTDFLLGWLLDTKVLRRSLVARISWIFIFVAYTATWIYNFVMQKKLQEENASLDIDSPGFGKAVGVYILYRIGFEAINVWMYWVLGTLDADIATLALSTSLLRAGESLGSTFSYGVGASKSASLMTNLTVSAVVFWASVPTTTWSAWKVTDVKPESEDFDAQTQFPAEQSIESISIDVNGDAKA</sequence>
<evidence type="ECO:0000313" key="7">
    <source>
        <dbReference type="Proteomes" id="UP000076632"/>
    </source>
</evidence>
<dbReference type="InterPro" id="IPR051617">
    <property type="entry name" value="UNC-93-like_regulator"/>
</dbReference>
<dbReference type="PANTHER" id="PTHR23294">
    <property type="entry name" value="ET TRANSLATION PRODUCT-RELATED"/>
    <property type="match status" value="1"/>
</dbReference>
<keyword evidence="7" id="KW-1185">Reference proteome</keyword>
<dbReference type="GeneID" id="28901752"/>
<dbReference type="Proteomes" id="UP000076632">
    <property type="component" value="Unassembled WGS sequence"/>
</dbReference>
<feature type="transmembrane region" description="Helical" evidence="5">
    <location>
        <begin position="191"/>
        <end position="210"/>
    </location>
</feature>
<dbReference type="InParanoid" id="A0A164ZUM0"/>
<name>A0A164ZUM0_XYLHT</name>
<dbReference type="InterPro" id="IPR011701">
    <property type="entry name" value="MFS"/>
</dbReference>
<evidence type="ECO:0000256" key="2">
    <source>
        <dbReference type="ARBA" id="ARBA00022692"/>
    </source>
</evidence>
<feature type="transmembrane region" description="Helical" evidence="5">
    <location>
        <begin position="280"/>
        <end position="300"/>
    </location>
</feature>
<keyword evidence="3 5" id="KW-1133">Transmembrane helix</keyword>
<dbReference type="SUPFAM" id="SSF103473">
    <property type="entry name" value="MFS general substrate transporter"/>
    <property type="match status" value="1"/>
</dbReference>
<feature type="transmembrane region" description="Helical" evidence="5">
    <location>
        <begin position="248"/>
        <end position="274"/>
    </location>
</feature>
<dbReference type="Pfam" id="PF07690">
    <property type="entry name" value="MFS_1"/>
    <property type="match status" value="1"/>
</dbReference>
<protein>
    <submittedName>
        <fullName evidence="6">MFS general substrate transporter</fullName>
    </submittedName>
</protein>
<gene>
    <name evidence="6" type="ORF">L228DRAFT_45824</name>
</gene>
<evidence type="ECO:0000256" key="5">
    <source>
        <dbReference type="SAM" id="Phobius"/>
    </source>
</evidence>
<keyword evidence="4 5" id="KW-0472">Membrane</keyword>
<evidence type="ECO:0000256" key="1">
    <source>
        <dbReference type="ARBA" id="ARBA00004141"/>
    </source>
</evidence>
<dbReference type="RefSeq" id="XP_018185104.1">
    <property type="nucleotide sequence ID" value="XM_018336615.1"/>
</dbReference>
<accession>A0A164ZUM0</accession>
<keyword evidence="2 5" id="KW-0812">Transmembrane</keyword>
<dbReference type="OMA" id="TQPGIWD"/>
<dbReference type="AlphaFoldDB" id="A0A164ZUM0"/>
<feature type="transmembrane region" description="Helical" evidence="5">
    <location>
        <begin position="30"/>
        <end position="50"/>
    </location>
</feature>
<dbReference type="OrthoDB" id="196103at2759"/>
<feature type="transmembrane region" description="Helical" evidence="5">
    <location>
        <begin position="62"/>
        <end position="86"/>
    </location>
</feature>
<organism evidence="6 7">
    <name type="scientific">Xylona heveae (strain CBS 132557 / TC161)</name>
    <dbReference type="NCBI Taxonomy" id="1328760"/>
    <lineage>
        <taxon>Eukaryota</taxon>
        <taxon>Fungi</taxon>
        <taxon>Dikarya</taxon>
        <taxon>Ascomycota</taxon>
        <taxon>Pezizomycotina</taxon>
        <taxon>Xylonomycetes</taxon>
        <taxon>Xylonales</taxon>
        <taxon>Xylonaceae</taxon>
        <taxon>Xylona</taxon>
    </lineage>
</organism>
<reference evidence="6 7" key="1">
    <citation type="journal article" date="2016" name="Fungal Biol.">
        <title>The genome of Xylona heveae provides a window into fungal endophytism.</title>
        <authorList>
            <person name="Gazis R."/>
            <person name="Kuo A."/>
            <person name="Riley R."/>
            <person name="LaButti K."/>
            <person name="Lipzen A."/>
            <person name="Lin J."/>
            <person name="Amirebrahimi M."/>
            <person name="Hesse C.N."/>
            <person name="Spatafora J.W."/>
            <person name="Henrissat B."/>
            <person name="Hainaut M."/>
            <person name="Grigoriev I.V."/>
            <person name="Hibbett D.S."/>
        </authorList>
    </citation>
    <scope>NUCLEOTIDE SEQUENCE [LARGE SCALE GENOMIC DNA]</scope>
    <source>
        <strain evidence="6 7">TC161</strain>
    </source>
</reference>
<evidence type="ECO:0000256" key="4">
    <source>
        <dbReference type="ARBA" id="ARBA00023136"/>
    </source>
</evidence>
<feature type="transmembrane region" description="Helical" evidence="5">
    <location>
        <begin position="121"/>
        <end position="146"/>
    </location>
</feature>
<dbReference type="PANTHER" id="PTHR23294:SF57">
    <property type="entry name" value="CINA C-TERMINAL DOMAIN-CONTAINING PROTEIN"/>
    <property type="match status" value="1"/>
</dbReference>
<dbReference type="EMBL" id="KV407466">
    <property type="protein sequence ID" value="KZF19549.1"/>
    <property type="molecule type" value="Genomic_DNA"/>
</dbReference>
<proteinExistence type="predicted"/>
<comment type="subcellular location">
    <subcellularLocation>
        <location evidence="1">Membrane</location>
        <topology evidence="1">Multi-pass membrane protein</topology>
    </subcellularLocation>
</comment>